<keyword evidence="3" id="KW-0808">Transferase</keyword>
<protein>
    <submittedName>
        <fullName evidence="3">Sensor histidine kinase</fullName>
    </submittedName>
</protein>
<name>A0A918F9Z7_9DEIO</name>
<evidence type="ECO:0000259" key="1">
    <source>
        <dbReference type="PROSITE" id="PS50885"/>
    </source>
</evidence>
<dbReference type="PANTHER" id="PTHR45138">
    <property type="entry name" value="REGULATORY COMPONENTS OF SENSORY TRANSDUCTION SYSTEM"/>
    <property type="match status" value="1"/>
</dbReference>
<dbReference type="PROSITE" id="PS50885">
    <property type="entry name" value="HAMP"/>
    <property type="match status" value="1"/>
</dbReference>
<dbReference type="NCBIfam" id="TIGR00254">
    <property type="entry name" value="GGDEF"/>
    <property type="match status" value="1"/>
</dbReference>
<dbReference type="Gene3D" id="3.30.70.270">
    <property type="match status" value="1"/>
</dbReference>
<reference evidence="3" key="2">
    <citation type="submission" date="2020-09" db="EMBL/GenBank/DDBJ databases">
        <authorList>
            <person name="Sun Q."/>
            <person name="Ohkuma M."/>
        </authorList>
    </citation>
    <scope>NUCLEOTIDE SEQUENCE</scope>
    <source>
        <strain evidence="3">JCM 31311</strain>
    </source>
</reference>
<gene>
    <name evidence="3" type="ORF">GCM10008957_35130</name>
</gene>
<evidence type="ECO:0000259" key="2">
    <source>
        <dbReference type="PROSITE" id="PS50887"/>
    </source>
</evidence>
<accession>A0A918F9Z7</accession>
<dbReference type="GO" id="GO:0016301">
    <property type="term" value="F:kinase activity"/>
    <property type="evidence" value="ECO:0007669"/>
    <property type="project" value="UniProtKB-KW"/>
</dbReference>
<dbReference type="GO" id="GO:0052621">
    <property type="term" value="F:diguanylate cyclase activity"/>
    <property type="evidence" value="ECO:0007669"/>
    <property type="project" value="TreeGrafter"/>
</dbReference>
<dbReference type="Pfam" id="PF05227">
    <property type="entry name" value="CHASE3"/>
    <property type="match status" value="1"/>
</dbReference>
<dbReference type="InterPro" id="IPR003660">
    <property type="entry name" value="HAMP_dom"/>
</dbReference>
<dbReference type="InterPro" id="IPR050469">
    <property type="entry name" value="Diguanylate_Cyclase"/>
</dbReference>
<dbReference type="Pfam" id="PF00990">
    <property type="entry name" value="GGDEF"/>
    <property type="match status" value="1"/>
</dbReference>
<dbReference type="Gene3D" id="3.30.450.40">
    <property type="match status" value="1"/>
</dbReference>
<keyword evidence="4" id="KW-1185">Reference proteome</keyword>
<reference evidence="3" key="1">
    <citation type="journal article" date="2014" name="Int. J. Syst. Evol. Microbiol.">
        <title>Complete genome sequence of Corynebacterium casei LMG S-19264T (=DSM 44701T), isolated from a smear-ripened cheese.</title>
        <authorList>
            <consortium name="US DOE Joint Genome Institute (JGI-PGF)"/>
            <person name="Walter F."/>
            <person name="Albersmeier A."/>
            <person name="Kalinowski J."/>
            <person name="Ruckert C."/>
        </authorList>
    </citation>
    <scope>NUCLEOTIDE SEQUENCE</scope>
    <source>
        <strain evidence="3">JCM 31311</strain>
    </source>
</reference>
<dbReference type="PANTHER" id="PTHR45138:SF9">
    <property type="entry name" value="DIGUANYLATE CYCLASE DGCM-RELATED"/>
    <property type="match status" value="1"/>
</dbReference>
<dbReference type="InterPro" id="IPR029787">
    <property type="entry name" value="Nucleotide_cyclase"/>
</dbReference>
<organism evidence="3 4">
    <name type="scientific">Deinococcus ruber</name>
    <dbReference type="NCBI Taxonomy" id="1848197"/>
    <lineage>
        <taxon>Bacteria</taxon>
        <taxon>Thermotogati</taxon>
        <taxon>Deinococcota</taxon>
        <taxon>Deinococci</taxon>
        <taxon>Deinococcales</taxon>
        <taxon>Deinococcaceae</taxon>
        <taxon>Deinococcus</taxon>
    </lineage>
</organism>
<dbReference type="FunFam" id="3.30.70.270:FF:000001">
    <property type="entry name" value="Diguanylate cyclase domain protein"/>
    <property type="match status" value="1"/>
</dbReference>
<sequence>MRLRTYLLRSQAPLWAVLVLFGAAELVSTRSNLLASRQASQAQQELSGARALMKTVVDLETGVRGYVITGDPAFLQPYTEARTRFGTQMDVMQALELEISDELTPAHQAQLRAISDLLTIWYREVASVDIRGRQGDPERVIALEKSGRGKHLIDGIRAQVDQFEQAETRQLTGLTARAAEASLINEVVTFTGALLAILVSVLGSRRVARTLGENFGQLADAAGTLASSAPAEPVTGFQVTEAERLADSFNRMAADLARTYRTLSEQNRLLNLRNADVRATSELAEALQTCATVDESHHVLRSALPQLFRAVSGTLATMNASKNLMDTQVRWEQAGREPAVQTPGVVFEPSACWAIRTGRTYDPQGRTLGAPCLVPGSHGEHLCLPLLAHGEVIGTLRLQDLPEAAEDAAALRELAVTVAGQIGLGLSNLRLRETLRHQSIRDPLTGLFNRRYLDETFERELRRAERQGAPLSVMMLDVDHFKRFNDTHGHDAGDAVLITLGRLLQDQFRREDIVCRYGGEEFAVLMEGASLREGLARAERLRIAAAELPLDFQGRPLGHLTLSIGVTAYPEGGKDTAALTRQADRALYRAKHEGRNCVIAGEAQTEA</sequence>
<dbReference type="GO" id="GO:0007165">
    <property type="term" value="P:signal transduction"/>
    <property type="evidence" value="ECO:0007669"/>
    <property type="project" value="InterPro"/>
</dbReference>
<dbReference type="GO" id="GO:0005886">
    <property type="term" value="C:plasma membrane"/>
    <property type="evidence" value="ECO:0007669"/>
    <property type="project" value="TreeGrafter"/>
</dbReference>
<dbReference type="SMART" id="SM00267">
    <property type="entry name" value="GGDEF"/>
    <property type="match status" value="1"/>
</dbReference>
<dbReference type="RefSeq" id="WP_189091815.1">
    <property type="nucleotide sequence ID" value="NZ_BMQL01000023.1"/>
</dbReference>
<dbReference type="CDD" id="cd19410">
    <property type="entry name" value="HK9-like_sensor"/>
    <property type="match status" value="1"/>
</dbReference>
<dbReference type="SUPFAM" id="SSF55073">
    <property type="entry name" value="Nucleotide cyclase"/>
    <property type="match status" value="1"/>
</dbReference>
<evidence type="ECO:0000313" key="3">
    <source>
        <dbReference type="EMBL" id="GGR19598.1"/>
    </source>
</evidence>
<evidence type="ECO:0000313" key="4">
    <source>
        <dbReference type="Proteomes" id="UP000603865"/>
    </source>
</evidence>
<dbReference type="GO" id="GO:0043709">
    <property type="term" value="P:cell adhesion involved in single-species biofilm formation"/>
    <property type="evidence" value="ECO:0007669"/>
    <property type="project" value="TreeGrafter"/>
</dbReference>
<dbReference type="InterPro" id="IPR003018">
    <property type="entry name" value="GAF"/>
</dbReference>
<dbReference type="EMBL" id="BMQL01000023">
    <property type="protein sequence ID" value="GGR19598.1"/>
    <property type="molecule type" value="Genomic_DNA"/>
</dbReference>
<dbReference type="InterPro" id="IPR007891">
    <property type="entry name" value="CHASE3"/>
</dbReference>
<dbReference type="AlphaFoldDB" id="A0A918F9Z7"/>
<dbReference type="InterPro" id="IPR043128">
    <property type="entry name" value="Rev_trsase/Diguanyl_cyclase"/>
</dbReference>
<dbReference type="GO" id="GO:1902201">
    <property type="term" value="P:negative regulation of bacterial-type flagellum-dependent cell motility"/>
    <property type="evidence" value="ECO:0007669"/>
    <property type="project" value="TreeGrafter"/>
</dbReference>
<feature type="domain" description="HAMP" evidence="1">
    <location>
        <begin position="209"/>
        <end position="261"/>
    </location>
</feature>
<dbReference type="SUPFAM" id="SSF55781">
    <property type="entry name" value="GAF domain-like"/>
    <property type="match status" value="1"/>
</dbReference>
<dbReference type="Proteomes" id="UP000603865">
    <property type="component" value="Unassembled WGS sequence"/>
</dbReference>
<keyword evidence="3" id="KW-0418">Kinase</keyword>
<dbReference type="SMART" id="SM00304">
    <property type="entry name" value="HAMP"/>
    <property type="match status" value="1"/>
</dbReference>
<feature type="domain" description="GGDEF" evidence="2">
    <location>
        <begin position="469"/>
        <end position="603"/>
    </location>
</feature>
<dbReference type="InterPro" id="IPR029016">
    <property type="entry name" value="GAF-like_dom_sf"/>
</dbReference>
<proteinExistence type="predicted"/>
<dbReference type="PROSITE" id="PS50887">
    <property type="entry name" value="GGDEF"/>
    <property type="match status" value="1"/>
</dbReference>
<dbReference type="InterPro" id="IPR000160">
    <property type="entry name" value="GGDEF_dom"/>
</dbReference>
<comment type="caution">
    <text evidence="3">The sequence shown here is derived from an EMBL/GenBank/DDBJ whole genome shotgun (WGS) entry which is preliminary data.</text>
</comment>
<dbReference type="CDD" id="cd01949">
    <property type="entry name" value="GGDEF"/>
    <property type="match status" value="1"/>
</dbReference>
<dbReference type="Pfam" id="PF01590">
    <property type="entry name" value="GAF"/>
    <property type="match status" value="1"/>
</dbReference>